<dbReference type="PANTHER" id="PTHR43302">
    <property type="entry name" value="TRANSPORTER ARSB-RELATED"/>
    <property type="match status" value="1"/>
</dbReference>
<evidence type="ECO:0000313" key="6">
    <source>
        <dbReference type="EMBL" id="ARQ98464.1"/>
    </source>
</evidence>
<keyword evidence="4" id="KW-1133">Transmembrane helix</keyword>
<organism evidence="6 7">
    <name type="scientific">Campylobacter devanensis</name>
    <dbReference type="NCBI Taxonomy" id="3161138"/>
    <lineage>
        <taxon>Bacteria</taxon>
        <taxon>Pseudomonadati</taxon>
        <taxon>Campylobacterota</taxon>
        <taxon>Epsilonproteobacteria</taxon>
        <taxon>Campylobacterales</taxon>
        <taxon>Campylobacteraceae</taxon>
        <taxon>Campylobacter</taxon>
    </lineage>
</organism>
<evidence type="ECO:0000256" key="5">
    <source>
        <dbReference type="ARBA" id="ARBA00023136"/>
    </source>
</evidence>
<reference evidence="6 7" key="1">
    <citation type="journal article" date="2017" name="Genome Biol. Evol.">
        <title>Comparative Genomic Analysis Identifies a Campylobacter Clade Deficient in Selenium Metabolism.</title>
        <authorList>
            <person name="Miller W.G."/>
            <person name="Yee E."/>
            <person name="Lopes B.S."/>
            <person name="Chapman M.H."/>
            <person name="Huynh S."/>
            <person name="Bono J.L."/>
            <person name="Parker C.T."/>
            <person name="Strachan N.J.C."/>
            <person name="Forbes K.J."/>
        </authorList>
    </citation>
    <scope>NUCLEOTIDE SEQUENCE [LARGE SCALE GENOMIC DNA]</scope>
    <source>
        <strain evidence="6 7">NCTC 13003</strain>
    </source>
</reference>
<name>A0A1X9SQE0_9BACT</name>
<keyword evidence="7" id="KW-1185">Reference proteome</keyword>
<accession>A0A381D6V2</accession>
<proteinExistence type="predicted"/>
<dbReference type="PANTHER" id="PTHR43302:SF5">
    <property type="entry name" value="TRANSPORTER ARSB-RELATED"/>
    <property type="match status" value="1"/>
</dbReference>
<dbReference type="Pfam" id="PF02040">
    <property type="entry name" value="ArsB"/>
    <property type="match status" value="1"/>
</dbReference>
<dbReference type="OrthoDB" id="9774335at2"/>
<dbReference type="KEGG" id="cdev:CIGN_0137"/>
<dbReference type="STRING" id="1660064.CIGN_0137"/>
<keyword evidence="5" id="KW-0472">Membrane</keyword>
<dbReference type="GO" id="GO:0005886">
    <property type="term" value="C:plasma membrane"/>
    <property type="evidence" value="ECO:0007669"/>
    <property type="project" value="UniProtKB-SubCell"/>
</dbReference>
<evidence type="ECO:0000256" key="1">
    <source>
        <dbReference type="ARBA" id="ARBA00004651"/>
    </source>
</evidence>
<evidence type="ECO:0000256" key="4">
    <source>
        <dbReference type="ARBA" id="ARBA00022989"/>
    </source>
</evidence>
<protein>
    <submittedName>
        <fullName evidence="6">Arsenite efflux membrane protein ArsB</fullName>
    </submittedName>
</protein>
<evidence type="ECO:0000256" key="2">
    <source>
        <dbReference type="ARBA" id="ARBA00022475"/>
    </source>
</evidence>
<sequence length="426" mass="46009">MAFAIFAISMALIYTRPFGLPVWASAVAGAIAAMMFGVVSVSSAFGVLAMVWDSTLVLVGLIIIAMAFEQMGFFDALAGRIIGKFAKGSGGIYRIATLKFFALMMGLGLFVATFLANDGAILVLTPLVFALFSNTKDELSITTPLVAFLLFFGFLSDFGSNALIISNLTNIITAKLFNLSFKEYFEAMVLAQIFAFIAACGLFWLVLARRLPAVLEFKLPARRIGSGRFLACLFLLILLPIGSMIFEEMELPISLFILLVALISIMMQDSGKFALFKRAPFGVVVFSVGLFVMVYGVGMAGILEFLRQNIQMLAGLDRFSSLLGIALGSSIGSALINNLPMVMLGDLALRDFGADMGLIYAHLLGCNIGSKLTPIGSLATLLWLANLKLRGVKISLLDYFKFTFIFSLGVLFAAVLGLWIGESFDI</sequence>
<dbReference type="EMBL" id="CP018788">
    <property type="protein sequence ID" value="ARQ98464.1"/>
    <property type="molecule type" value="Genomic_DNA"/>
</dbReference>
<evidence type="ECO:0000313" key="7">
    <source>
        <dbReference type="Proteomes" id="UP000194309"/>
    </source>
</evidence>
<keyword evidence="3" id="KW-0812">Transmembrane</keyword>
<dbReference type="Proteomes" id="UP000194309">
    <property type="component" value="Chromosome"/>
</dbReference>
<dbReference type="GO" id="GO:0015105">
    <property type="term" value="F:arsenite transmembrane transporter activity"/>
    <property type="evidence" value="ECO:0007669"/>
    <property type="project" value="InterPro"/>
</dbReference>
<accession>A0A1X9SQE0</accession>
<dbReference type="PRINTS" id="PR00758">
    <property type="entry name" value="ARSENICPUMP"/>
</dbReference>
<evidence type="ECO:0000256" key="3">
    <source>
        <dbReference type="ARBA" id="ARBA00022692"/>
    </source>
</evidence>
<dbReference type="AlphaFoldDB" id="A0A1X9SQE0"/>
<keyword evidence="2" id="KW-1003">Cell membrane</keyword>
<dbReference type="InterPro" id="IPR000802">
    <property type="entry name" value="Arsenical_pump_ArsB"/>
</dbReference>
<gene>
    <name evidence="6" type="ORF">CIGN_0137</name>
</gene>
<comment type="subcellular location">
    <subcellularLocation>
        <location evidence="1">Cell membrane</location>
        <topology evidence="1">Multi-pass membrane protein</topology>
    </subcellularLocation>
</comment>